<dbReference type="Gene3D" id="1.25.40.10">
    <property type="entry name" value="Tetratricopeptide repeat domain"/>
    <property type="match status" value="2"/>
</dbReference>
<feature type="compositionally biased region" description="Low complexity" evidence="4">
    <location>
        <begin position="185"/>
        <end position="201"/>
    </location>
</feature>
<dbReference type="Pfam" id="PF13181">
    <property type="entry name" value="TPR_8"/>
    <property type="match status" value="1"/>
</dbReference>
<comment type="caution">
    <text evidence="5">The sequence shown here is derived from an EMBL/GenBank/DDBJ whole genome shotgun (WGS) entry which is preliminary data.</text>
</comment>
<dbReference type="InterPro" id="IPR011990">
    <property type="entry name" value="TPR-like_helical_dom_sf"/>
</dbReference>
<feature type="compositionally biased region" description="Polar residues" evidence="4">
    <location>
        <begin position="753"/>
        <end position="764"/>
    </location>
</feature>
<feature type="region of interest" description="Disordered" evidence="4">
    <location>
        <begin position="1045"/>
        <end position="1078"/>
    </location>
</feature>
<evidence type="ECO:0000256" key="2">
    <source>
        <dbReference type="ARBA" id="ARBA00038251"/>
    </source>
</evidence>
<feature type="repeat" description="TPR" evidence="3">
    <location>
        <begin position="1120"/>
        <end position="1153"/>
    </location>
</feature>
<keyword evidence="6" id="KW-1185">Reference proteome</keyword>
<dbReference type="InterPro" id="IPR019734">
    <property type="entry name" value="TPR_rpt"/>
</dbReference>
<gene>
    <name evidence="5" type="ORF">CONPUDRAFT_157173</name>
</gene>
<feature type="compositionally biased region" description="Low complexity" evidence="4">
    <location>
        <begin position="288"/>
        <end position="303"/>
    </location>
</feature>
<sequence>MAQTKDKHYWSQLRAALTAGQWTSPAPAHDPRGEALPWPELVRKFNKHVKGFEDVARIAAQTQSLASLICVCAQRERSGGKGVAEGGEAGVQLGEDADDGGLVLGEELVLGSAAAEEEREEARRGYEALGRMEGQGLDSVHLALAYYAYALGQPSDCLRHIAKVSHIFDANAHVPAEGSTRSNASGLLAPSSTASSSSTWTDTWTGSFASTDSHGTPTDIKDGRAWAMTESMRSLCLQGMSFEKLSPDEHELALKAYASALPLINTIKFDLPLAPAPPTTLSPRPPRSARSATISSSSSPSASFMPYRELWRWTERIMFRAIALASRTRPLDDPLLWTLLSHYHDSSAHWPETFQPHRRGTVAHLHLRALVLRFGSPSASLSANANATAQKAALTGERPPEWLMTARSVINDYRAVLGASTRFPKAGEKNVKVEEFVDLCVAVWEAAGALPDRARWVLDVLWWATRLTFNSYRVFRHMTRLLYVSGDVALARRTLRLYTQVVGKARQAGLRVNEDTDRHWVETLVGGARMFCRLALEKLTREGGGAEETEEAKACIEKAKERLDEDDKEMVARVALAEGVWNLVAALTEQNPHTRPARLSMSLVQLTKAVGTFPTPAAHHHRAVVLSLPGPTQNMDEAVSAARAAVESEPSEVRYWHLLALLLTANGQWAQAKGVLDVGADIGEPDEAEVDGGALMAPVLEEGTVGTLNGSAGGAALMPEDGVKVRDFEAEKQANGFGSSLVGSSSLAAPSTADRSSSNGTGVSTPVPEPLRAPPQMLIARDATALPPAGTLLHGIPDHPVAAPQDAFAYALQLRMTQMALIEHVEGPEGAGVQWVDVFSWVAERKASASLEAQARSSIDTTGGQSFATTRAPSITSPSVSGRSLAPDSSRDDTRSMVNGIVSDKDALTNSNTSANMNANGNTLTLPIPDSVPSITVTPGTPAEPSYPYGSMEETLEKASSAHERGGGGDPSAGKKMQQMLKNRVHKGQEKISTISKKIGHNVVRRGGSLRRSSSAPDFIAVMQGASFQASSIASRRRIRSVIRQRRDSLPNVESPPPPPPPALRPVAPENSTKPAPATAEDRLLSELWAMSAATFRREGKIEQAKGAIQEAEVKDGENPSVWVQLGLYHHALNHDRQAVEAFQKALFFAPDDISATVHLCRMHLGTADVSSSSGPGGEKVDGGRSVEQDKVDLSAGMLAYATKTAGWNVPEAWYFLAKAYGLQGRKDRERVCLKRALELSEKRTIRDIGSAIGWCL</sequence>
<evidence type="ECO:0000313" key="6">
    <source>
        <dbReference type="Proteomes" id="UP000053558"/>
    </source>
</evidence>
<feature type="compositionally biased region" description="Low complexity" evidence="4">
    <location>
        <begin position="909"/>
        <end position="923"/>
    </location>
</feature>
<dbReference type="SUPFAM" id="SSF48452">
    <property type="entry name" value="TPR-like"/>
    <property type="match status" value="2"/>
</dbReference>
<feature type="compositionally biased region" description="Pro residues" evidence="4">
    <location>
        <begin position="1054"/>
        <end position="1064"/>
    </location>
</feature>
<evidence type="ECO:0000256" key="3">
    <source>
        <dbReference type="PROSITE-ProRule" id="PRU00339"/>
    </source>
</evidence>
<reference evidence="6" key="1">
    <citation type="journal article" date="2012" name="Science">
        <title>The Paleozoic origin of enzymatic lignin decomposition reconstructed from 31 fungal genomes.</title>
        <authorList>
            <person name="Floudas D."/>
            <person name="Binder M."/>
            <person name="Riley R."/>
            <person name="Barry K."/>
            <person name="Blanchette R.A."/>
            <person name="Henrissat B."/>
            <person name="Martinez A.T."/>
            <person name="Otillar R."/>
            <person name="Spatafora J.W."/>
            <person name="Yadav J.S."/>
            <person name="Aerts A."/>
            <person name="Benoit I."/>
            <person name="Boyd A."/>
            <person name="Carlson A."/>
            <person name="Copeland A."/>
            <person name="Coutinho P.M."/>
            <person name="de Vries R.P."/>
            <person name="Ferreira P."/>
            <person name="Findley K."/>
            <person name="Foster B."/>
            <person name="Gaskell J."/>
            <person name="Glotzer D."/>
            <person name="Gorecki P."/>
            <person name="Heitman J."/>
            <person name="Hesse C."/>
            <person name="Hori C."/>
            <person name="Igarashi K."/>
            <person name="Jurgens J.A."/>
            <person name="Kallen N."/>
            <person name="Kersten P."/>
            <person name="Kohler A."/>
            <person name="Kuees U."/>
            <person name="Kumar T.K.A."/>
            <person name="Kuo A."/>
            <person name="LaButti K."/>
            <person name="Larrondo L.F."/>
            <person name="Lindquist E."/>
            <person name="Ling A."/>
            <person name="Lombard V."/>
            <person name="Lucas S."/>
            <person name="Lundell T."/>
            <person name="Martin R."/>
            <person name="McLaughlin D.J."/>
            <person name="Morgenstern I."/>
            <person name="Morin E."/>
            <person name="Murat C."/>
            <person name="Nagy L.G."/>
            <person name="Nolan M."/>
            <person name="Ohm R.A."/>
            <person name="Patyshakuliyeva A."/>
            <person name="Rokas A."/>
            <person name="Ruiz-Duenas F.J."/>
            <person name="Sabat G."/>
            <person name="Salamov A."/>
            <person name="Samejima M."/>
            <person name="Schmutz J."/>
            <person name="Slot J.C."/>
            <person name="St John F."/>
            <person name="Stenlid J."/>
            <person name="Sun H."/>
            <person name="Sun S."/>
            <person name="Syed K."/>
            <person name="Tsang A."/>
            <person name="Wiebenga A."/>
            <person name="Young D."/>
            <person name="Pisabarro A."/>
            <person name="Eastwood D.C."/>
            <person name="Martin F."/>
            <person name="Cullen D."/>
            <person name="Grigoriev I.V."/>
            <person name="Hibbett D.S."/>
        </authorList>
    </citation>
    <scope>NUCLEOTIDE SEQUENCE [LARGE SCALE GENOMIC DNA]</scope>
    <source>
        <strain evidence="6">RWD-64-598 SS2</strain>
    </source>
</reference>
<dbReference type="EMBL" id="JH711583">
    <property type="protein sequence ID" value="EIW78006.1"/>
    <property type="molecule type" value="Genomic_DNA"/>
</dbReference>
<evidence type="ECO:0008006" key="7">
    <source>
        <dbReference type="Google" id="ProtNLM"/>
    </source>
</evidence>
<feature type="region of interest" description="Disordered" evidence="4">
    <location>
        <begin position="853"/>
        <end position="989"/>
    </location>
</feature>
<dbReference type="RefSeq" id="XP_007772283.1">
    <property type="nucleotide sequence ID" value="XM_007774093.1"/>
</dbReference>
<accession>A0A5M3MG83</accession>
<feature type="compositionally biased region" description="Polar residues" evidence="4">
    <location>
        <begin position="855"/>
        <end position="882"/>
    </location>
</feature>
<comment type="function">
    <text evidence="1">Involved in endocytosis.</text>
</comment>
<proteinExistence type="inferred from homology"/>
<name>A0A5M3MG83_CONPW</name>
<dbReference type="KEGG" id="cput:CONPUDRAFT_157173"/>
<dbReference type="InterPro" id="IPR051722">
    <property type="entry name" value="Endocytosis_PI4K-reg_protein"/>
</dbReference>
<feature type="compositionally biased region" description="Low complexity" evidence="4">
    <location>
        <begin position="739"/>
        <end position="751"/>
    </location>
</feature>
<feature type="region of interest" description="Disordered" evidence="4">
    <location>
        <begin position="278"/>
        <end position="303"/>
    </location>
</feature>
<dbReference type="AlphaFoldDB" id="A0A5M3MG83"/>
<dbReference type="Proteomes" id="UP000053558">
    <property type="component" value="Unassembled WGS sequence"/>
</dbReference>
<dbReference type="GeneID" id="19203716"/>
<feature type="region of interest" description="Disordered" evidence="4">
    <location>
        <begin position="739"/>
        <end position="772"/>
    </location>
</feature>
<dbReference type="PANTHER" id="PTHR23083">
    <property type="entry name" value="TETRATRICOPEPTIDE REPEAT PROTEIN, TPR"/>
    <property type="match status" value="1"/>
</dbReference>
<keyword evidence="3" id="KW-0802">TPR repeat</keyword>
<dbReference type="PROSITE" id="PS50005">
    <property type="entry name" value="TPR"/>
    <property type="match status" value="1"/>
</dbReference>
<feature type="region of interest" description="Disordered" evidence="4">
    <location>
        <begin position="177"/>
        <end position="201"/>
    </location>
</feature>
<comment type="similarity">
    <text evidence="2">Belongs to the YPP1 family.</text>
</comment>
<organism evidence="5 6">
    <name type="scientific">Coniophora puteana (strain RWD-64-598)</name>
    <name type="common">Brown rot fungus</name>
    <dbReference type="NCBI Taxonomy" id="741705"/>
    <lineage>
        <taxon>Eukaryota</taxon>
        <taxon>Fungi</taxon>
        <taxon>Dikarya</taxon>
        <taxon>Basidiomycota</taxon>
        <taxon>Agaricomycotina</taxon>
        <taxon>Agaricomycetes</taxon>
        <taxon>Agaricomycetidae</taxon>
        <taxon>Boletales</taxon>
        <taxon>Coniophorineae</taxon>
        <taxon>Coniophoraceae</taxon>
        <taxon>Coniophora</taxon>
    </lineage>
</organism>
<protein>
    <recommendedName>
        <fullName evidence="7">TPR-like protein</fullName>
    </recommendedName>
</protein>
<evidence type="ECO:0000256" key="1">
    <source>
        <dbReference type="ARBA" id="ARBA00002550"/>
    </source>
</evidence>
<dbReference type="PANTHER" id="PTHR23083:SF464">
    <property type="entry name" value="TETRATRICOPEPTIDE REPEAT DOMAIN 7, ISOFORM A"/>
    <property type="match status" value="1"/>
</dbReference>
<dbReference type="OMA" id="KQPPEQD"/>
<evidence type="ECO:0000313" key="5">
    <source>
        <dbReference type="EMBL" id="EIW78006.1"/>
    </source>
</evidence>
<feature type="compositionally biased region" description="Basic and acidic residues" evidence="4">
    <location>
        <begin position="955"/>
        <end position="967"/>
    </location>
</feature>
<dbReference type="OrthoDB" id="29013at2759"/>
<dbReference type="SMART" id="SM00028">
    <property type="entry name" value="TPR"/>
    <property type="match status" value="4"/>
</dbReference>
<evidence type="ECO:0000256" key="4">
    <source>
        <dbReference type="SAM" id="MobiDB-lite"/>
    </source>
</evidence>